<protein>
    <submittedName>
        <fullName evidence="3">Uncharacterized protein</fullName>
    </submittedName>
</protein>
<evidence type="ECO:0000313" key="3">
    <source>
        <dbReference type="EMBL" id="KAH7316766.1"/>
    </source>
</evidence>
<sequence length="537" mass="60506">MAPKSNSSNHKPAAALNGLTNGVLNGHSKDMTMSEAHFNDVMKFFTTLYLSKSFVGLKGLSTENDQLKDTMKAMNYSSGDTAARLGRAIKECDDIKERLTKNEEEQKKVKAKHEEEQRMEKEKYDELNKECEELKKQREDDRKELARLGQVSDDYDKLKVEHAELLKTTEILDRTLEEKKKLEEKLKALEGYSFKLSPGKNLEADLTSSLKTLVETATQFARTFLFHDLEPEVFYSNQWQGLKSHDIMGGWDTHLPATNSLLAKQMRFAAGLNVLGSMLHKYIFQTIYLDGNGNNQVNEFLSVLCTEDGDHEQYVRSVLFNALPDRQDEAGVERAYGAALEVMDAISVLVPLGKREDCRKQLGTLCKDALQRWVPFQRLQDRVSSSLDCENEDGAQWRVLQMPPTMQPKEPAKGSDNQKGNAKSSGKGQQQKKSAESSAEANRFTCAVWPKFCFDGDMVQAGLALTEDQMRAAEEEAKEEMVKRRTSRVTEEVLAEWHQRRARSSRRDSMATSNGDVTRQNGHRFLGNGIPVGAVGG</sequence>
<proteinExistence type="predicted"/>
<evidence type="ECO:0000256" key="1">
    <source>
        <dbReference type="SAM" id="Coils"/>
    </source>
</evidence>
<feature type="region of interest" description="Disordered" evidence="2">
    <location>
        <begin position="1"/>
        <end position="20"/>
    </location>
</feature>
<organism evidence="3 4">
    <name type="scientific">Stachybotrys elegans</name>
    <dbReference type="NCBI Taxonomy" id="80388"/>
    <lineage>
        <taxon>Eukaryota</taxon>
        <taxon>Fungi</taxon>
        <taxon>Dikarya</taxon>
        <taxon>Ascomycota</taxon>
        <taxon>Pezizomycotina</taxon>
        <taxon>Sordariomycetes</taxon>
        <taxon>Hypocreomycetidae</taxon>
        <taxon>Hypocreales</taxon>
        <taxon>Stachybotryaceae</taxon>
        <taxon>Stachybotrys</taxon>
    </lineage>
</organism>
<dbReference type="AlphaFoldDB" id="A0A8K0SUU0"/>
<keyword evidence="1" id="KW-0175">Coiled coil</keyword>
<feature type="compositionally biased region" description="Polar residues" evidence="2">
    <location>
        <begin position="1"/>
        <end position="10"/>
    </location>
</feature>
<feature type="coiled-coil region" evidence="1">
    <location>
        <begin position="85"/>
        <end position="192"/>
    </location>
</feature>
<dbReference type="EMBL" id="JAGPNK010000008">
    <property type="protein sequence ID" value="KAH7316766.1"/>
    <property type="molecule type" value="Genomic_DNA"/>
</dbReference>
<feature type="compositionally biased region" description="Polar residues" evidence="2">
    <location>
        <begin position="510"/>
        <end position="520"/>
    </location>
</feature>
<gene>
    <name evidence="3" type="ORF">B0I35DRAFT_262843</name>
</gene>
<evidence type="ECO:0000313" key="4">
    <source>
        <dbReference type="Proteomes" id="UP000813444"/>
    </source>
</evidence>
<feature type="region of interest" description="Disordered" evidence="2">
    <location>
        <begin position="405"/>
        <end position="437"/>
    </location>
</feature>
<dbReference type="OrthoDB" id="5421041at2759"/>
<accession>A0A8K0SUU0</accession>
<feature type="compositionally biased region" description="Basic and acidic residues" evidence="2">
    <location>
        <begin position="499"/>
        <end position="509"/>
    </location>
</feature>
<feature type="region of interest" description="Disordered" evidence="2">
    <location>
        <begin position="499"/>
        <end position="537"/>
    </location>
</feature>
<keyword evidence="4" id="KW-1185">Reference proteome</keyword>
<name>A0A8K0SUU0_9HYPO</name>
<reference evidence="3" key="1">
    <citation type="journal article" date="2021" name="Nat. Commun.">
        <title>Genetic determinants of endophytism in the Arabidopsis root mycobiome.</title>
        <authorList>
            <person name="Mesny F."/>
            <person name="Miyauchi S."/>
            <person name="Thiergart T."/>
            <person name="Pickel B."/>
            <person name="Atanasova L."/>
            <person name="Karlsson M."/>
            <person name="Huettel B."/>
            <person name="Barry K.W."/>
            <person name="Haridas S."/>
            <person name="Chen C."/>
            <person name="Bauer D."/>
            <person name="Andreopoulos W."/>
            <person name="Pangilinan J."/>
            <person name="LaButti K."/>
            <person name="Riley R."/>
            <person name="Lipzen A."/>
            <person name="Clum A."/>
            <person name="Drula E."/>
            <person name="Henrissat B."/>
            <person name="Kohler A."/>
            <person name="Grigoriev I.V."/>
            <person name="Martin F.M."/>
            <person name="Hacquard S."/>
        </authorList>
    </citation>
    <scope>NUCLEOTIDE SEQUENCE</scope>
    <source>
        <strain evidence="3">MPI-CAGE-CH-0235</strain>
    </source>
</reference>
<feature type="compositionally biased region" description="Low complexity" evidence="2">
    <location>
        <begin position="417"/>
        <end position="437"/>
    </location>
</feature>
<evidence type="ECO:0000256" key="2">
    <source>
        <dbReference type="SAM" id="MobiDB-lite"/>
    </source>
</evidence>
<comment type="caution">
    <text evidence="3">The sequence shown here is derived from an EMBL/GenBank/DDBJ whole genome shotgun (WGS) entry which is preliminary data.</text>
</comment>
<dbReference type="Proteomes" id="UP000813444">
    <property type="component" value="Unassembled WGS sequence"/>
</dbReference>